<feature type="transmembrane region" description="Helical" evidence="6">
    <location>
        <begin position="75"/>
        <end position="94"/>
    </location>
</feature>
<dbReference type="EMBL" id="JBEYXT010000110">
    <property type="protein sequence ID" value="MEU6803824.1"/>
    <property type="molecule type" value="Genomic_DNA"/>
</dbReference>
<keyword evidence="5 6" id="KW-0472">Membrane</keyword>
<sequence>MPAPVPPLPSPTPTAVEDTPTEQAVSGAGHRLRLTLLMAGSCLPILGAVLIAPVLPQMQAHFADVPGVDALVPMALTIPALSLALLAPFAGVIVDRLGRKRLLVVSTVLYAILGTAPLWLDSLGAIVASRALVGVAEAAIMTCSTTLIGDYYSGRQRDRYLAMQTMCASISATAFFVLGGAAGSAGWRAPFWAYAVSLLLAPAMAAFLPRPRPAAHANEPSPVGAEPTEPAVKRRPFPWRPLAGTCALTVFGAILFYTVQVEMAFLLNDVGVSNPGVIGLATAGSSAAVVVGAVVFAKAGRSPQAWLPTAFGLSALGFAVIWLAPNPVALTAGAVINCLGSGIMLPSLLTLAMSKLDYADRGRGTGLWTGSFFLGQFICPLVVLALTSATGTLANALGVLALAGTAATAALGLTARRRRTEATPEPIRQTAG</sequence>
<feature type="transmembrane region" description="Helical" evidence="6">
    <location>
        <begin position="330"/>
        <end position="353"/>
    </location>
</feature>
<keyword evidence="9" id="KW-1185">Reference proteome</keyword>
<evidence type="ECO:0000256" key="1">
    <source>
        <dbReference type="ARBA" id="ARBA00004651"/>
    </source>
</evidence>
<feature type="transmembrane region" description="Helical" evidence="6">
    <location>
        <begin position="393"/>
        <end position="413"/>
    </location>
</feature>
<dbReference type="SUPFAM" id="SSF103473">
    <property type="entry name" value="MFS general substrate transporter"/>
    <property type="match status" value="1"/>
</dbReference>
<feature type="transmembrane region" description="Helical" evidence="6">
    <location>
        <begin position="101"/>
        <end position="120"/>
    </location>
</feature>
<feature type="transmembrane region" description="Helical" evidence="6">
    <location>
        <begin position="277"/>
        <end position="296"/>
    </location>
</feature>
<dbReference type="RefSeq" id="WP_359697877.1">
    <property type="nucleotide sequence ID" value="NZ_JBEYXT010000110.1"/>
</dbReference>
<comment type="caution">
    <text evidence="8">The sequence shown here is derived from an EMBL/GenBank/DDBJ whole genome shotgun (WGS) entry which is preliminary data.</text>
</comment>
<evidence type="ECO:0000313" key="9">
    <source>
        <dbReference type="Proteomes" id="UP001551189"/>
    </source>
</evidence>
<feature type="transmembrane region" description="Helical" evidence="6">
    <location>
        <begin position="191"/>
        <end position="208"/>
    </location>
</feature>
<keyword evidence="4 6" id="KW-1133">Transmembrane helix</keyword>
<evidence type="ECO:0000259" key="7">
    <source>
        <dbReference type="PROSITE" id="PS50850"/>
    </source>
</evidence>
<dbReference type="Gene3D" id="1.20.1250.20">
    <property type="entry name" value="MFS general substrate transporter like domains"/>
    <property type="match status" value="1"/>
</dbReference>
<dbReference type="PROSITE" id="PS50850">
    <property type="entry name" value="MFS"/>
    <property type="match status" value="1"/>
</dbReference>
<dbReference type="PANTHER" id="PTHR43124">
    <property type="entry name" value="PURINE EFFLUX PUMP PBUE"/>
    <property type="match status" value="1"/>
</dbReference>
<keyword evidence="2" id="KW-1003">Cell membrane</keyword>
<dbReference type="PROSITE" id="PS00216">
    <property type="entry name" value="SUGAR_TRANSPORT_1"/>
    <property type="match status" value="1"/>
</dbReference>
<dbReference type="PANTHER" id="PTHR43124:SF3">
    <property type="entry name" value="CHLORAMPHENICOL EFFLUX PUMP RV0191"/>
    <property type="match status" value="1"/>
</dbReference>
<gene>
    <name evidence="8" type="ORF">ABZ931_22850</name>
</gene>
<dbReference type="CDD" id="cd17473">
    <property type="entry name" value="MFS_arabinose_efflux_permease_like"/>
    <property type="match status" value="1"/>
</dbReference>
<dbReference type="InterPro" id="IPR036259">
    <property type="entry name" value="MFS_trans_sf"/>
</dbReference>
<feature type="transmembrane region" description="Helical" evidence="6">
    <location>
        <begin position="242"/>
        <end position="265"/>
    </location>
</feature>
<dbReference type="InterPro" id="IPR011701">
    <property type="entry name" value="MFS"/>
</dbReference>
<dbReference type="InterPro" id="IPR005829">
    <property type="entry name" value="Sugar_transporter_CS"/>
</dbReference>
<evidence type="ECO:0000256" key="5">
    <source>
        <dbReference type="ARBA" id="ARBA00023136"/>
    </source>
</evidence>
<dbReference type="Proteomes" id="UP001551189">
    <property type="component" value="Unassembled WGS sequence"/>
</dbReference>
<accession>A0ABV3B4E1</accession>
<comment type="subcellular location">
    <subcellularLocation>
        <location evidence="1">Cell membrane</location>
        <topology evidence="1">Multi-pass membrane protein</topology>
    </subcellularLocation>
</comment>
<feature type="transmembrane region" description="Helical" evidence="6">
    <location>
        <begin position="34"/>
        <end position="55"/>
    </location>
</feature>
<reference evidence="8 9" key="1">
    <citation type="submission" date="2024-06" db="EMBL/GenBank/DDBJ databases">
        <title>The Natural Products Discovery Center: Release of the First 8490 Sequenced Strains for Exploring Actinobacteria Biosynthetic Diversity.</title>
        <authorList>
            <person name="Kalkreuter E."/>
            <person name="Kautsar S.A."/>
            <person name="Yang D."/>
            <person name="Bader C.D."/>
            <person name="Teijaro C.N."/>
            <person name="Fluegel L."/>
            <person name="Davis C.M."/>
            <person name="Simpson J.R."/>
            <person name="Lauterbach L."/>
            <person name="Steele A.D."/>
            <person name="Gui C."/>
            <person name="Meng S."/>
            <person name="Li G."/>
            <person name="Viehrig K."/>
            <person name="Ye F."/>
            <person name="Su P."/>
            <person name="Kiefer A.F."/>
            <person name="Nichols A."/>
            <person name="Cepeda A.J."/>
            <person name="Yan W."/>
            <person name="Fan B."/>
            <person name="Jiang Y."/>
            <person name="Adhikari A."/>
            <person name="Zheng C.-J."/>
            <person name="Schuster L."/>
            <person name="Cowan T.M."/>
            <person name="Smanski M.J."/>
            <person name="Chevrette M.G."/>
            <person name="De Carvalho L.P.S."/>
            <person name="Shen B."/>
        </authorList>
    </citation>
    <scope>NUCLEOTIDE SEQUENCE [LARGE SCALE GENOMIC DNA]</scope>
    <source>
        <strain evidence="8 9">NPDC046851</strain>
    </source>
</reference>
<dbReference type="InterPro" id="IPR050189">
    <property type="entry name" value="MFS_Efflux_Transporters"/>
</dbReference>
<dbReference type="InterPro" id="IPR020846">
    <property type="entry name" value="MFS_dom"/>
</dbReference>
<feature type="transmembrane region" description="Helical" evidence="6">
    <location>
        <begin position="160"/>
        <end position="185"/>
    </location>
</feature>
<evidence type="ECO:0000256" key="6">
    <source>
        <dbReference type="SAM" id="Phobius"/>
    </source>
</evidence>
<feature type="domain" description="Major facilitator superfamily (MFS) profile" evidence="7">
    <location>
        <begin position="33"/>
        <end position="421"/>
    </location>
</feature>
<proteinExistence type="predicted"/>
<evidence type="ECO:0000256" key="3">
    <source>
        <dbReference type="ARBA" id="ARBA00022692"/>
    </source>
</evidence>
<evidence type="ECO:0000313" key="8">
    <source>
        <dbReference type="EMBL" id="MEU6803824.1"/>
    </source>
</evidence>
<organism evidence="8 9">
    <name type="scientific">Streptomyces neyagawaensis</name>
    <dbReference type="NCBI Taxonomy" id="42238"/>
    <lineage>
        <taxon>Bacteria</taxon>
        <taxon>Bacillati</taxon>
        <taxon>Actinomycetota</taxon>
        <taxon>Actinomycetes</taxon>
        <taxon>Kitasatosporales</taxon>
        <taxon>Streptomycetaceae</taxon>
        <taxon>Streptomyces</taxon>
    </lineage>
</organism>
<evidence type="ECO:0000256" key="4">
    <source>
        <dbReference type="ARBA" id="ARBA00022989"/>
    </source>
</evidence>
<feature type="transmembrane region" description="Helical" evidence="6">
    <location>
        <begin position="305"/>
        <end position="324"/>
    </location>
</feature>
<feature type="transmembrane region" description="Helical" evidence="6">
    <location>
        <begin position="126"/>
        <end position="148"/>
    </location>
</feature>
<feature type="transmembrane region" description="Helical" evidence="6">
    <location>
        <begin position="365"/>
        <end position="387"/>
    </location>
</feature>
<evidence type="ECO:0000256" key="2">
    <source>
        <dbReference type="ARBA" id="ARBA00022475"/>
    </source>
</evidence>
<protein>
    <submittedName>
        <fullName evidence="8">MFS transporter</fullName>
    </submittedName>
</protein>
<dbReference type="Pfam" id="PF07690">
    <property type="entry name" value="MFS_1"/>
    <property type="match status" value="1"/>
</dbReference>
<keyword evidence="3 6" id="KW-0812">Transmembrane</keyword>
<name>A0ABV3B4E1_9ACTN</name>